<keyword evidence="4" id="KW-1185">Reference proteome</keyword>
<dbReference type="AlphaFoldDB" id="A0A0D8IW58"/>
<evidence type="ECO:0000313" key="3">
    <source>
        <dbReference type="EMBL" id="KJF38526.1"/>
    </source>
</evidence>
<name>A0A0D8IW58_9FIRM</name>
<sequence>MAVNIGPKIGIDGEAQFRKELNNIIQQSKTLASEMKAVTSAFDKNDNSQEKLAAQSAVLTKQIETQEQRIEQLKKGLAASAKEFGEADTRTQKWKQAVNDATSELNNMRSNLKGLDTAVDDTADNLDDAADSALSFGDVLKANVLSQAIVNGVKELASAFKDFAVSAIESAADVKAQVAQFEQTFGDLADTAREKMNSVAEATGIVPTRLQSAFSQFYAYARSSGMESAQALQFAEKASYAAADAAAYYDRSLEEATEQVLAYTKGNFANDAALGFASTEATRTAQAMKSLGKEYKDLDVTAGETTQVLLDQIIASQNLSGAAGQASREMDGWENVQGNLNETWKQFQARVGTPVLENLIPIIQNITSEFENWMNNVDWDAFGKNIDNFVNALIDYGPVIISTLSGIAAGFVAWNIASLISGISGIVSGAKNMADVFPLVAKAMQALSANPIGAVITLVATLATTIITLWNTNEEFRNGVIEIWDRIKEGIGNAVDGIVHFFTVTVPQAFNKVLDFVKTNWQGLLLLLVNPFAGAFKLLYDNFEGFRNAVNNLVERIKTAFIIMKDGISNTVRNIKDAIVNGFQAAVDFITSLPGKAVQWGRDFIQGLVDGIISMASRVVDAVKGIANTITSWLHFSRPDVGPLRDYETWMPDMVQGMAEGVRANAYKLENAVASMAGGMSVNVNGKAGASNMGGVYITVNGAPGQDENRLADIIMLKIQNATARREAVW</sequence>
<proteinExistence type="predicted"/>
<dbReference type="RefSeq" id="WP_050006484.1">
    <property type="nucleotide sequence ID" value="NZ_JXXK01000039.1"/>
</dbReference>
<dbReference type="PATRIC" id="fig|1550024.3.peg.4015"/>
<evidence type="ECO:0008006" key="5">
    <source>
        <dbReference type="Google" id="ProtNLM"/>
    </source>
</evidence>
<feature type="transmembrane region" description="Helical" evidence="2">
    <location>
        <begin position="407"/>
        <end position="430"/>
    </location>
</feature>
<gene>
    <name evidence="3" type="ORF">TQ39_17545</name>
</gene>
<keyword evidence="2" id="KW-1133">Transmembrane helix</keyword>
<dbReference type="GeneID" id="42858347"/>
<keyword evidence="2" id="KW-0812">Transmembrane</keyword>
<protein>
    <recommendedName>
        <fullName evidence="5">Phage tail tape measure protein</fullName>
    </recommendedName>
</protein>
<evidence type="ECO:0000313" key="4">
    <source>
        <dbReference type="Proteomes" id="UP000032483"/>
    </source>
</evidence>
<organism evidence="3 4">
    <name type="scientific">Ruthenibacterium lactatiformans</name>
    <dbReference type="NCBI Taxonomy" id="1550024"/>
    <lineage>
        <taxon>Bacteria</taxon>
        <taxon>Bacillati</taxon>
        <taxon>Bacillota</taxon>
        <taxon>Clostridia</taxon>
        <taxon>Eubacteriales</taxon>
        <taxon>Oscillospiraceae</taxon>
        <taxon>Ruthenibacterium</taxon>
    </lineage>
</organism>
<dbReference type="PANTHER" id="PTHR37813:SF1">
    <property type="entry name" value="FELS-2 PROPHAGE PROTEIN"/>
    <property type="match status" value="1"/>
</dbReference>
<evidence type="ECO:0000256" key="2">
    <source>
        <dbReference type="SAM" id="Phobius"/>
    </source>
</evidence>
<dbReference type="Proteomes" id="UP000032483">
    <property type="component" value="Unassembled WGS sequence"/>
</dbReference>
<evidence type="ECO:0000256" key="1">
    <source>
        <dbReference type="SAM" id="Coils"/>
    </source>
</evidence>
<comment type="caution">
    <text evidence="3">The sequence shown here is derived from an EMBL/GenBank/DDBJ whole genome shotgun (WGS) entry which is preliminary data.</text>
</comment>
<feature type="coiled-coil region" evidence="1">
    <location>
        <begin position="56"/>
        <end position="118"/>
    </location>
</feature>
<dbReference type="EMBL" id="JXXK01000039">
    <property type="protein sequence ID" value="KJF38526.1"/>
    <property type="molecule type" value="Genomic_DNA"/>
</dbReference>
<accession>A0A0D8IW58</accession>
<feature type="transmembrane region" description="Helical" evidence="2">
    <location>
        <begin position="451"/>
        <end position="470"/>
    </location>
</feature>
<keyword evidence="2" id="KW-0472">Membrane</keyword>
<keyword evidence="1" id="KW-0175">Coiled coil</keyword>
<dbReference type="PANTHER" id="PTHR37813">
    <property type="entry name" value="FELS-2 PROPHAGE PROTEIN"/>
    <property type="match status" value="1"/>
</dbReference>
<reference evidence="3" key="1">
    <citation type="submission" date="2015-02" db="EMBL/GenBank/DDBJ databases">
        <title>A novel member of the family Ruminococcaceae isolated from human feces.</title>
        <authorList>
            <person name="Shkoporov A.N."/>
            <person name="Chaplin A.V."/>
            <person name="Motuzova O.V."/>
            <person name="Kafarskaia L.I."/>
            <person name="Khokhlova E.V."/>
            <person name="Efimov B.A."/>
        </authorList>
    </citation>
    <scope>NUCLEOTIDE SEQUENCE [LARGE SCALE GENOMIC DNA]</scope>
    <source>
        <strain evidence="3">585-1</strain>
    </source>
</reference>